<feature type="chain" id="PRO_5046073430" description="CHRD domain-containing protein" evidence="2">
    <location>
        <begin position="22"/>
        <end position="196"/>
    </location>
</feature>
<comment type="caution">
    <text evidence="3">The sequence shown here is derived from an EMBL/GenBank/DDBJ whole genome shotgun (WGS) entry which is preliminary data.</text>
</comment>
<name>A0ABS9LAA1_9MICC</name>
<reference evidence="3" key="1">
    <citation type="submission" date="2022-01" db="EMBL/GenBank/DDBJ databases">
        <authorList>
            <person name="Jo J.-H."/>
            <person name="Im W.-T."/>
        </authorList>
    </citation>
    <scope>NUCLEOTIDE SEQUENCE</scope>
    <source>
        <strain evidence="3">I2-34</strain>
    </source>
</reference>
<evidence type="ECO:0000256" key="1">
    <source>
        <dbReference type="SAM" id="MobiDB-lite"/>
    </source>
</evidence>
<feature type="region of interest" description="Disordered" evidence="1">
    <location>
        <begin position="19"/>
        <end position="39"/>
    </location>
</feature>
<dbReference type="Proteomes" id="UP001165368">
    <property type="component" value="Unassembled WGS sequence"/>
</dbReference>
<evidence type="ECO:0000313" key="3">
    <source>
        <dbReference type="EMBL" id="MCG2623614.1"/>
    </source>
</evidence>
<dbReference type="EMBL" id="JAKLTQ010000015">
    <property type="protein sequence ID" value="MCG2623614.1"/>
    <property type="molecule type" value="Genomic_DNA"/>
</dbReference>
<gene>
    <name evidence="3" type="ORF">LVY72_17085</name>
</gene>
<evidence type="ECO:0008006" key="5">
    <source>
        <dbReference type="Google" id="ProtNLM"/>
    </source>
</evidence>
<proteinExistence type="predicted"/>
<feature type="signal peptide" evidence="2">
    <location>
        <begin position="1"/>
        <end position="21"/>
    </location>
</feature>
<keyword evidence="4" id="KW-1185">Reference proteome</keyword>
<evidence type="ECO:0000313" key="4">
    <source>
        <dbReference type="Proteomes" id="UP001165368"/>
    </source>
</evidence>
<protein>
    <recommendedName>
        <fullName evidence="5">CHRD domain-containing protein</fullName>
    </recommendedName>
</protein>
<accession>A0ABS9LAA1</accession>
<keyword evidence="2" id="KW-0732">Signal</keyword>
<organism evidence="3 4">
    <name type="scientific">Arthrobacter hankyongi</name>
    <dbReference type="NCBI Taxonomy" id="2904801"/>
    <lineage>
        <taxon>Bacteria</taxon>
        <taxon>Bacillati</taxon>
        <taxon>Actinomycetota</taxon>
        <taxon>Actinomycetes</taxon>
        <taxon>Micrococcales</taxon>
        <taxon>Micrococcaceae</taxon>
        <taxon>Arthrobacter</taxon>
    </lineage>
</organism>
<dbReference type="RefSeq" id="WP_237823120.1">
    <property type="nucleotide sequence ID" value="NZ_JAKLTQ010000015.1"/>
</dbReference>
<sequence length="196" mass="19032">MATVVLALSAFLAGCSAPAESGHPGQDPIARTDAPGTGTPASRLTAGAGLYSACTTPEAAKDGTGLTSVALVTQDGQLVLAFTFVKPVAGNLRLESAFGAGHDPADTPAAGKFTVQVSLADGLPSEAVVRTPSGASVAARTADVVHVAGNLVHVDLPGGILTPLGGEWHWRAAVSSATGAVACPGAGDGSGVVTVG</sequence>
<evidence type="ECO:0000256" key="2">
    <source>
        <dbReference type="SAM" id="SignalP"/>
    </source>
</evidence>